<proteinExistence type="predicted"/>
<protein>
    <submittedName>
        <fullName evidence="2">Uncharacterized protein</fullName>
    </submittedName>
</protein>
<dbReference type="AlphaFoldDB" id="A0A915HKY4"/>
<dbReference type="Proteomes" id="UP000887565">
    <property type="component" value="Unplaced"/>
</dbReference>
<keyword evidence="1" id="KW-1185">Reference proteome</keyword>
<organism evidence="1 2">
    <name type="scientific">Romanomermis culicivorax</name>
    <name type="common">Nematode worm</name>
    <dbReference type="NCBI Taxonomy" id="13658"/>
    <lineage>
        <taxon>Eukaryota</taxon>
        <taxon>Metazoa</taxon>
        <taxon>Ecdysozoa</taxon>
        <taxon>Nematoda</taxon>
        <taxon>Enoplea</taxon>
        <taxon>Dorylaimia</taxon>
        <taxon>Mermithida</taxon>
        <taxon>Mermithoidea</taxon>
        <taxon>Mermithidae</taxon>
        <taxon>Romanomermis</taxon>
    </lineage>
</organism>
<evidence type="ECO:0000313" key="2">
    <source>
        <dbReference type="WBParaSite" id="nRc.2.0.1.t02206-RA"/>
    </source>
</evidence>
<accession>A0A915HKY4</accession>
<reference evidence="2" key="1">
    <citation type="submission" date="2022-11" db="UniProtKB">
        <authorList>
            <consortium name="WormBaseParasite"/>
        </authorList>
    </citation>
    <scope>IDENTIFICATION</scope>
</reference>
<sequence length="62" mass="6888">MVWIVPAGNSIFDADFTGNMKLIQINFISPILKGTTLKSQVFIWTDFSDFVGLCQQSADEST</sequence>
<dbReference type="WBParaSite" id="nRc.2.0.1.t02206-RA">
    <property type="protein sequence ID" value="nRc.2.0.1.t02206-RA"/>
    <property type="gene ID" value="nRc.2.0.1.g02206"/>
</dbReference>
<name>A0A915HKY4_ROMCU</name>
<evidence type="ECO:0000313" key="1">
    <source>
        <dbReference type="Proteomes" id="UP000887565"/>
    </source>
</evidence>